<feature type="chain" id="PRO_5015687956" evidence="1">
    <location>
        <begin position="28"/>
        <end position="106"/>
    </location>
</feature>
<gene>
    <name evidence="2" type="ORF">DDR33_25050</name>
</gene>
<evidence type="ECO:0000313" key="2">
    <source>
        <dbReference type="EMBL" id="PWG77906.1"/>
    </source>
</evidence>
<dbReference type="Proteomes" id="UP000245647">
    <property type="component" value="Unassembled WGS sequence"/>
</dbReference>
<sequence>MKRTCMKLYLQTLVSLLVCFIVLPAVAQDTTLSSYSSSRPVVTATRSITLLPGFYVPSGSSFHAYIVAATAAPCIPLAAALSTDQNYILTYTPREPFAAGTDLSAK</sequence>
<organism evidence="2 3">
    <name type="scientific">Pararcticibacter amylolyticus</name>
    <dbReference type="NCBI Taxonomy" id="2173175"/>
    <lineage>
        <taxon>Bacteria</taxon>
        <taxon>Pseudomonadati</taxon>
        <taxon>Bacteroidota</taxon>
        <taxon>Sphingobacteriia</taxon>
        <taxon>Sphingobacteriales</taxon>
        <taxon>Sphingobacteriaceae</taxon>
        <taxon>Pararcticibacter</taxon>
    </lineage>
</organism>
<accession>A0A2U2P932</accession>
<reference evidence="2 3" key="1">
    <citation type="submission" date="2018-04" db="EMBL/GenBank/DDBJ databases">
        <title>Pedobacter chongqingensis sp. nov., isolated from a rottenly hemp rope.</title>
        <authorList>
            <person name="Cai Y."/>
        </authorList>
    </citation>
    <scope>NUCLEOTIDE SEQUENCE [LARGE SCALE GENOMIC DNA]</scope>
    <source>
        <strain evidence="2 3">FJ4-8</strain>
    </source>
</reference>
<feature type="signal peptide" evidence="1">
    <location>
        <begin position="1"/>
        <end position="27"/>
    </location>
</feature>
<feature type="non-terminal residue" evidence="2">
    <location>
        <position position="106"/>
    </location>
</feature>
<proteinExistence type="predicted"/>
<dbReference type="AlphaFoldDB" id="A0A2U2P932"/>
<dbReference type="InterPro" id="IPR055015">
    <property type="entry name" value="GCX_COOH"/>
</dbReference>
<dbReference type="EMBL" id="QEAS01000067">
    <property type="protein sequence ID" value="PWG77906.1"/>
    <property type="molecule type" value="Genomic_DNA"/>
</dbReference>
<name>A0A2U2P932_9SPHI</name>
<keyword evidence="1" id="KW-0732">Signal</keyword>
<evidence type="ECO:0000313" key="3">
    <source>
        <dbReference type="Proteomes" id="UP000245647"/>
    </source>
</evidence>
<keyword evidence="3" id="KW-1185">Reference proteome</keyword>
<dbReference type="NCBIfam" id="NF045639">
    <property type="entry name" value="GCX_COOH"/>
    <property type="match status" value="1"/>
</dbReference>
<protein>
    <submittedName>
        <fullName evidence="2">Uncharacterized protein</fullName>
    </submittedName>
</protein>
<comment type="caution">
    <text evidence="2">The sequence shown here is derived from an EMBL/GenBank/DDBJ whole genome shotgun (WGS) entry which is preliminary data.</text>
</comment>
<evidence type="ECO:0000256" key="1">
    <source>
        <dbReference type="SAM" id="SignalP"/>
    </source>
</evidence>